<evidence type="ECO:0000256" key="2">
    <source>
        <dbReference type="SAM" id="SignalP"/>
    </source>
</evidence>
<comment type="caution">
    <text evidence="4">The sequence shown here is derived from an EMBL/GenBank/DDBJ whole genome shotgun (WGS) entry which is preliminary data.</text>
</comment>
<name>A0A1Q5P3W7_9BACI</name>
<evidence type="ECO:0000313" key="5">
    <source>
        <dbReference type="Proteomes" id="UP000186524"/>
    </source>
</evidence>
<dbReference type="STRING" id="1714354.BLL40_09445"/>
<keyword evidence="1" id="KW-1133">Transmembrane helix</keyword>
<keyword evidence="1" id="KW-0812">Transmembrane</keyword>
<dbReference type="OrthoDB" id="159063at2"/>
<sequence length="420" mass="46358">MKRFLYLSCFLLFLGFGQTAFASNDLQSLIDESPAGATIYLENKSYDGPIMITKPITLIGKEKTSIQSESIGVQVVEAANVHLQSLQFDVLKTAIELKNVKKSTITNVAIDNSNEGIRMFNAENIHVNGIMIKGKSGHFATKKNGIGVYDSRDIEITGTNIENVQDGLYIENTMDIFAQKNIIKSGRYGIHLMYSDDITLTENEISKNVTGLMVMMVDGITITHNQIQKQNELNSNGLFLYDVKNATVAKNELAENTVASILQNVQISKITNNLFCINGTAIQATKASEVVVTNNTFMGNILTARSDSTGFHLTGNSYDDYDGKDYDGDGIGDTPYTAVKSFGQWMVRKPVYQYFIESPSVVMLNLMDQQGNNSAPVVLVDTKPKLFQSSIKLKFKLHVPQLILGLICLIFIVVVGRKLS</sequence>
<dbReference type="InterPro" id="IPR011050">
    <property type="entry name" value="Pectin_lyase_fold/virulence"/>
</dbReference>
<evidence type="ECO:0000259" key="3">
    <source>
        <dbReference type="Pfam" id="PF05048"/>
    </source>
</evidence>
<evidence type="ECO:0000256" key="1">
    <source>
        <dbReference type="SAM" id="Phobius"/>
    </source>
</evidence>
<gene>
    <name evidence="4" type="ORF">BLL40_09445</name>
</gene>
<dbReference type="Proteomes" id="UP000186524">
    <property type="component" value="Unassembled WGS sequence"/>
</dbReference>
<keyword evidence="1" id="KW-0472">Membrane</keyword>
<keyword evidence="5" id="KW-1185">Reference proteome</keyword>
<dbReference type="InterPro" id="IPR007742">
    <property type="entry name" value="NosD_dom"/>
</dbReference>
<evidence type="ECO:0000313" key="4">
    <source>
        <dbReference type="EMBL" id="OKL36926.1"/>
    </source>
</evidence>
<keyword evidence="2" id="KW-0732">Signal</keyword>
<dbReference type="AlphaFoldDB" id="A0A1Q5P3W7"/>
<dbReference type="InterPro" id="IPR022441">
    <property type="entry name" value="Para_beta_helix_rpt-2"/>
</dbReference>
<feature type="transmembrane region" description="Helical" evidence="1">
    <location>
        <begin position="397"/>
        <end position="416"/>
    </location>
</feature>
<protein>
    <recommendedName>
        <fullName evidence="3">Periplasmic copper-binding protein NosD beta helix domain-containing protein</fullName>
    </recommendedName>
</protein>
<dbReference type="NCBIfam" id="TIGR03804">
    <property type="entry name" value="para_beta_helix"/>
    <property type="match status" value="1"/>
</dbReference>
<dbReference type="Pfam" id="PF05048">
    <property type="entry name" value="NosD"/>
    <property type="match status" value="1"/>
</dbReference>
<reference evidence="4 5" key="1">
    <citation type="submission" date="2016-12" db="EMBL/GenBank/DDBJ databases">
        <title>Domibacillus sp. SAOS 44 whole genome sequencing.</title>
        <authorList>
            <person name="Verma A."/>
            <person name="Krishnamurthi S."/>
        </authorList>
    </citation>
    <scope>NUCLEOTIDE SEQUENCE [LARGE SCALE GENOMIC DNA]</scope>
    <source>
        <strain evidence="4 5">SAOS 44</strain>
    </source>
</reference>
<feature type="domain" description="Periplasmic copper-binding protein NosD beta helix" evidence="3">
    <location>
        <begin position="132"/>
        <end position="319"/>
    </location>
</feature>
<organism evidence="4 5">
    <name type="scientific">Domibacillus mangrovi</name>
    <dbReference type="NCBI Taxonomy" id="1714354"/>
    <lineage>
        <taxon>Bacteria</taxon>
        <taxon>Bacillati</taxon>
        <taxon>Bacillota</taxon>
        <taxon>Bacilli</taxon>
        <taxon>Bacillales</taxon>
        <taxon>Bacillaceae</taxon>
        <taxon>Domibacillus</taxon>
    </lineage>
</organism>
<dbReference type="Gene3D" id="2.160.20.10">
    <property type="entry name" value="Single-stranded right-handed beta-helix, Pectin lyase-like"/>
    <property type="match status" value="1"/>
</dbReference>
<dbReference type="EMBL" id="MRWQ01000006">
    <property type="protein sequence ID" value="OKL36926.1"/>
    <property type="molecule type" value="Genomic_DNA"/>
</dbReference>
<feature type="signal peptide" evidence="2">
    <location>
        <begin position="1"/>
        <end position="22"/>
    </location>
</feature>
<feature type="chain" id="PRO_5012434370" description="Periplasmic copper-binding protein NosD beta helix domain-containing protein" evidence="2">
    <location>
        <begin position="23"/>
        <end position="420"/>
    </location>
</feature>
<dbReference type="SUPFAM" id="SSF51126">
    <property type="entry name" value="Pectin lyase-like"/>
    <property type="match status" value="1"/>
</dbReference>
<dbReference type="InterPro" id="IPR006626">
    <property type="entry name" value="PbH1"/>
</dbReference>
<proteinExistence type="predicted"/>
<accession>A0A1Q5P3W7</accession>
<dbReference type="SMART" id="SM00710">
    <property type="entry name" value="PbH1"/>
    <property type="match status" value="7"/>
</dbReference>
<dbReference type="RefSeq" id="WP_073711649.1">
    <property type="nucleotide sequence ID" value="NZ_MRWQ01000006.1"/>
</dbReference>
<dbReference type="InterPro" id="IPR012334">
    <property type="entry name" value="Pectin_lyas_fold"/>
</dbReference>